<name>A0A0H3FMA9_RAHSY</name>
<feature type="transmembrane region" description="Helical" evidence="1">
    <location>
        <begin position="48"/>
        <end position="69"/>
    </location>
</feature>
<gene>
    <name evidence="2" type="ordered locus">Rahaq_4577</name>
</gene>
<reference evidence="2 3" key="2">
    <citation type="journal article" date="2012" name="J. Bacteriol.">
        <title>Complete Genome Sequence of Rahnella sp. Strain Y9602, a Gammaproteobacterium Isolate from Metal- and Radionuclide-Contaminated Soil.</title>
        <authorList>
            <person name="Martinez R.J."/>
            <person name="Bruce D."/>
            <person name="Detter C."/>
            <person name="Goodwin L.A."/>
            <person name="Han J."/>
            <person name="Han C.S."/>
            <person name="Held B."/>
            <person name="Land M.L."/>
            <person name="Mikhailova N."/>
            <person name="Nolan M."/>
            <person name="Pennacchio L."/>
            <person name="Pitluck S."/>
            <person name="Tapia R."/>
            <person name="Woyke T."/>
            <person name="Sobecky P.A."/>
        </authorList>
    </citation>
    <scope>NUCLEOTIDE SEQUENCE [LARGE SCALE GENOMIC DNA]</scope>
    <source>
        <strain evidence="2 3">Y9602</strain>
        <plasmid evidence="2">pRAHAQ01</plasmid>
    </source>
</reference>
<accession>A0A0H3FMA9</accession>
<evidence type="ECO:0000256" key="1">
    <source>
        <dbReference type="SAM" id="Phobius"/>
    </source>
</evidence>
<keyword evidence="1" id="KW-0812">Transmembrane</keyword>
<dbReference type="AlphaFoldDB" id="A0A0H3FMA9"/>
<organism evidence="2 3">
    <name type="scientific">Rahnella sp. (strain Y9602)</name>
    <dbReference type="NCBI Taxonomy" id="2703885"/>
    <lineage>
        <taxon>Bacteria</taxon>
        <taxon>Pseudomonadati</taxon>
        <taxon>Pseudomonadota</taxon>
        <taxon>Gammaproteobacteria</taxon>
        <taxon>Enterobacterales</taxon>
        <taxon>Yersiniaceae</taxon>
        <taxon>Rahnella</taxon>
    </lineage>
</organism>
<proteinExistence type="predicted"/>
<evidence type="ECO:0000313" key="3">
    <source>
        <dbReference type="Proteomes" id="UP000007257"/>
    </source>
</evidence>
<dbReference type="HOGENOM" id="CLU_053135_2_0_6"/>
<keyword evidence="1" id="KW-1133">Transmembrane helix</keyword>
<sequence length="403" mass="44349">MPVNLDVIPDKAPGIVRPRTRRWLLFLPFMLLAGATSTLWFWKNEHTGIAFWFTAIGLPAATWGILFSLRRIGYKCDQIWATSWNREREQLIEEETLRGQRYICWHGGVSFTTVGKSTEKLLSAVLKNTPMMSSVIPRTGGFAVRHTRLGSTTNTTPGLLLEWHGHLKQRILALLDTLPAGMPCYVLLDAHIDQDPQVNAKHAQEVMAMFSRPLRQINGVGFAALDQWIDMTWGIPSALLVIGTQINNRPEVNSGEAATAMLLTNCPLPDEHKTVRIHRPECGTNAVLTKTLSRALLWANVQPASVGQAWLTGGALLTDSEWSTACEKNALGLDIQKQCSVIDNITGFTGCTAPWLALLMAATQCREDGITQAVAVQTATDKIWVGCVSAPASEIKDNQDTSL</sequence>
<evidence type="ECO:0000313" key="2">
    <source>
        <dbReference type="EMBL" id="ADW76158.1"/>
    </source>
</evidence>
<keyword evidence="1" id="KW-0472">Membrane</keyword>
<protein>
    <submittedName>
        <fullName evidence="2">Uncharacterized protein</fullName>
    </submittedName>
</protein>
<geneLocation type="plasmid" evidence="2 3">
    <name>pRAHAQ01</name>
</geneLocation>
<dbReference type="RefSeq" id="WP_013577839.1">
    <property type="nucleotide sequence ID" value="NC_015062.1"/>
</dbReference>
<dbReference type="Proteomes" id="UP000007257">
    <property type="component" value="Plasmid pRAHAQ01"/>
</dbReference>
<dbReference type="EMBL" id="CP002506">
    <property type="protein sequence ID" value="ADW76158.1"/>
    <property type="molecule type" value="Genomic_DNA"/>
</dbReference>
<keyword evidence="2" id="KW-0614">Plasmid</keyword>
<feature type="transmembrane region" description="Helical" evidence="1">
    <location>
        <begin position="23"/>
        <end position="42"/>
    </location>
</feature>
<dbReference type="OrthoDB" id="6461993at2"/>
<reference evidence="3" key="1">
    <citation type="submission" date="2011-01" db="EMBL/GenBank/DDBJ databases">
        <title>Complete sequence of plasmid1 of Rahnella sp. Y9602.</title>
        <authorList>
            <consortium name="US DOE Joint Genome Institute"/>
            <person name="Lucas S."/>
            <person name="Copeland A."/>
            <person name="Lapidus A."/>
            <person name="Cheng J.-F."/>
            <person name="Goodwin L."/>
            <person name="Pitluck S."/>
            <person name="Lu M."/>
            <person name="Detter J.C."/>
            <person name="Han C."/>
            <person name="Tapia R."/>
            <person name="Land M."/>
            <person name="Hauser L."/>
            <person name="Kyrpides N."/>
            <person name="Ivanova N."/>
            <person name="Ovchinnikova G."/>
            <person name="Pagani I."/>
            <person name="Sobecky P.A."/>
            <person name="Martinez R.J."/>
            <person name="Woyke T."/>
        </authorList>
    </citation>
    <scope>NUCLEOTIDE SEQUENCE [LARGE SCALE GENOMIC DNA]</scope>
    <source>
        <strain evidence="3">Y9602</strain>
        <plasmid evidence="3">pRAHAQ01</plasmid>
    </source>
</reference>
<dbReference type="KEGG" id="rah:Rahaq_4577"/>
<dbReference type="eggNOG" id="ENOG502ZBBE">
    <property type="taxonomic scope" value="Bacteria"/>
</dbReference>